<dbReference type="EMBL" id="PDXA01000026">
    <property type="protein sequence ID" value="RYN47307.1"/>
    <property type="molecule type" value="Genomic_DNA"/>
</dbReference>
<organism evidence="3 4">
    <name type="scientific">Alternaria tenuissima</name>
    <dbReference type="NCBI Taxonomy" id="119927"/>
    <lineage>
        <taxon>Eukaryota</taxon>
        <taxon>Fungi</taxon>
        <taxon>Dikarya</taxon>
        <taxon>Ascomycota</taxon>
        <taxon>Pezizomycotina</taxon>
        <taxon>Dothideomycetes</taxon>
        <taxon>Pleosporomycetidae</taxon>
        <taxon>Pleosporales</taxon>
        <taxon>Pleosporineae</taxon>
        <taxon>Pleosporaceae</taxon>
        <taxon>Alternaria</taxon>
        <taxon>Alternaria sect. Alternaria</taxon>
        <taxon>Alternaria alternata complex</taxon>
    </lineage>
</organism>
<gene>
    <name evidence="3" type="ORF">AA0114_g7795</name>
</gene>
<keyword evidence="1" id="KW-0175">Coiled coil</keyword>
<dbReference type="OrthoDB" id="3776185at2759"/>
<feature type="region of interest" description="Disordered" evidence="2">
    <location>
        <begin position="1"/>
        <end position="73"/>
    </location>
</feature>
<reference evidence="4" key="1">
    <citation type="journal article" date="2019" name="bioRxiv">
        <title>Genomics, evolutionary history and diagnostics of the Alternaria alternata species group including apple and Asian pear pathotypes.</title>
        <authorList>
            <person name="Armitage A.D."/>
            <person name="Cockerton H.M."/>
            <person name="Sreenivasaprasad S."/>
            <person name="Woodhall J.W."/>
            <person name="Lane C.R."/>
            <person name="Harrison R.J."/>
            <person name="Clarkson J.P."/>
        </authorList>
    </citation>
    <scope>NUCLEOTIDE SEQUENCE [LARGE SCALE GENOMIC DNA]</scope>
    <source>
        <strain evidence="4">FERA 1082</strain>
    </source>
</reference>
<sequence>MATAPSFWAAGNNKIKSAESPNPKIAEAPPKPKPGPQQKKGLVLKGISNGHITSDFSAKPAVATDSRKADWADDDDDNSFIAEFMSQDPKVATLETTVALKQERVKELEAVVITKTLRVAELEGAVQDKDHHISDLEAEVQEKDSKIRLLKKENSDRLLQNQKLLREAHEKDSQIKKLEVELKGKAVTVRSLEQESAALVPVPTNDAELITEDELEDKELESTKIDGTDGITEAENEVDETFSEASDSFEIVDPPRDEETRKIKEQETEATTTGESVDTVPTKKSCGPSFGESEFPTFVTKNMLKIVPPAPKPKTLTFPIDMSKYGKKSTAPPTTKIVRPSSTMIEKNGHTTPWGQSSKQARDKTGAMPEFDYSADIRHMPHSKRMLFGNGPEVVVKLGDVKLATVTKYVLMQCSFKALEYFTRRPEATSWILPADSMDVDSATAHLKWMDEMTYQSRIYSLKFQTEHVHDKKNLKICHAARVLGLNNIYVAQFTKQFCDRIRAEDISPEFMDLVCQLAYPDNDPIFDCLANNLVNRKKVGNDKGAAELEKLLAKYALLKDKVDKIEKRLTGRPRKTWMSPEGSARGGSNDRSSGKGRKSGDAEKSLPNVVQPAPGNKPVAPAAEEALFTILQ</sequence>
<feature type="coiled-coil region" evidence="1">
    <location>
        <begin position="91"/>
        <end position="195"/>
    </location>
</feature>
<evidence type="ECO:0008006" key="5">
    <source>
        <dbReference type="Google" id="ProtNLM"/>
    </source>
</evidence>
<dbReference type="Proteomes" id="UP000292402">
    <property type="component" value="Unassembled WGS sequence"/>
</dbReference>
<comment type="caution">
    <text evidence="3">The sequence shown here is derived from an EMBL/GenBank/DDBJ whole genome shotgun (WGS) entry which is preliminary data.</text>
</comment>
<evidence type="ECO:0000256" key="1">
    <source>
        <dbReference type="SAM" id="Coils"/>
    </source>
</evidence>
<evidence type="ECO:0000256" key="2">
    <source>
        <dbReference type="SAM" id="MobiDB-lite"/>
    </source>
</evidence>
<evidence type="ECO:0000313" key="3">
    <source>
        <dbReference type="EMBL" id="RYN47307.1"/>
    </source>
</evidence>
<feature type="compositionally biased region" description="Basic and acidic residues" evidence="2">
    <location>
        <begin position="255"/>
        <end position="267"/>
    </location>
</feature>
<accession>A0A4Q4MCF1</accession>
<name>A0A4Q4MCF1_9PLEO</name>
<feature type="region of interest" description="Disordered" evidence="2">
    <location>
        <begin position="570"/>
        <end position="622"/>
    </location>
</feature>
<feature type="region of interest" description="Disordered" evidence="2">
    <location>
        <begin position="255"/>
        <end position="289"/>
    </location>
</feature>
<protein>
    <recommendedName>
        <fullName evidence="5">BTB domain-containing protein</fullName>
    </recommendedName>
</protein>
<proteinExistence type="predicted"/>
<evidence type="ECO:0000313" key="4">
    <source>
        <dbReference type="Proteomes" id="UP000292402"/>
    </source>
</evidence>
<dbReference type="AlphaFoldDB" id="A0A4Q4MCF1"/>